<keyword evidence="2" id="KW-0378">Hydrolase</keyword>
<gene>
    <name evidence="2" type="ORF">OB236_15855</name>
</gene>
<protein>
    <submittedName>
        <fullName evidence="2">Alpha/beta fold hydrolase</fullName>
    </submittedName>
</protein>
<dbReference type="SUPFAM" id="SSF53474">
    <property type="entry name" value="alpha/beta-Hydrolases"/>
    <property type="match status" value="1"/>
</dbReference>
<dbReference type="InterPro" id="IPR000383">
    <property type="entry name" value="Xaa-Pro-like_dom"/>
</dbReference>
<dbReference type="PANTHER" id="PTHR43358">
    <property type="entry name" value="ALPHA/BETA-HYDROLASE"/>
    <property type="match status" value="1"/>
</dbReference>
<comment type="caution">
    <text evidence="2">The sequence shown here is derived from an EMBL/GenBank/DDBJ whole genome shotgun (WGS) entry which is preliminary data.</text>
</comment>
<dbReference type="GO" id="GO:0016787">
    <property type="term" value="F:hydrolase activity"/>
    <property type="evidence" value="ECO:0007669"/>
    <property type="project" value="UniProtKB-KW"/>
</dbReference>
<name>A0ABT2UG11_9BACL</name>
<proteinExistence type="predicted"/>
<evidence type="ECO:0000313" key="2">
    <source>
        <dbReference type="EMBL" id="MCU6793580.1"/>
    </source>
</evidence>
<evidence type="ECO:0000313" key="3">
    <source>
        <dbReference type="Proteomes" id="UP001652445"/>
    </source>
</evidence>
<dbReference type="Pfam" id="PF02129">
    <property type="entry name" value="Peptidase_S15"/>
    <property type="match status" value="1"/>
</dbReference>
<dbReference type="Gene3D" id="3.40.50.1820">
    <property type="entry name" value="alpha/beta hydrolase"/>
    <property type="match status" value="1"/>
</dbReference>
<dbReference type="EMBL" id="JAOQIO010000055">
    <property type="protein sequence ID" value="MCU6793580.1"/>
    <property type="molecule type" value="Genomic_DNA"/>
</dbReference>
<dbReference type="Proteomes" id="UP001652445">
    <property type="component" value="Unassembled WGS sequence"/>
</dbReference>
<dbReference type="InterPro" id="IPR052920">
    <property type="entry name" value="DNA-binding_regulatory"/>
</dbReference>
<dbReference type="InterPro" id="IPR029058">
    <property type="entry name" value="AB_hydrolase_fold"/>
</dbReference>
<sequence>MITRAARPRRTPFKTVLLALILLVVILLLVSVGVSTYVGWQLTHPARKALADSPDRYGLAYTPIQFPSRSQDVTLEGWYIPAATEPTPDKLTIIMAHGYRENRLQSGAEAIKLTKALSAAGFDVVMFDFRNSGESGGNLTTVGYLEKADVLGAIDWVRTHHPGRIALHGFSMGAATSLLAAADEPDVAGVVADSPFNHLTRYLEDNLPVWSHLPSFPYTPLILGILPRLTNMDPDQVDALSAVDHVYPRPVLFIHSIEDQSVPYVNSESMWAKHKDRFQIWQTTGKEHVKSHAKFAKEYEEKVIAFYKQLQ</sequence>
<feature type="domain" description="Xaa-Pro dipeptidyl-peptidase-like" evidence="1">
    <location>
        <begin position="79"/>
        <end position="283"/>
    </location>
</feature>
<organism evidence="2 3">
    <name type="scientific">Paenibacillus baimaensis</name>
    <dbReference type="NCBI Taxonomy" id="2982185"/>
    <lineage>
        <taxon>Bacteria</taxon>
        <taxon>Bacillati</taxon>
        <taxon>Bacillota</taxon>
        <taxon>Bacilli</taxon>
        <taxon>Bacillales</taxon>
        <taxon>Paenibacillaceae</taxon>
        <taxon>Paenibacillus</taxon>
    </lineage>
</organism>
<keyword evidence="3" id="KW-1185">Reference proteome</keyword>
<dbReference type="PANTHER" id="PTHR43358:SF4">
    <property type="entry name" value="ALPHA_BETA HYDROLASE FOLD-1 DOMAIN-CONTAINING PROTEIN"/>
    <property type="match status" value="1"/>
</dbReference>
<accession>A0ABT2UG11</accession>
<evidence type="ECO:0000259" key="1">
    <source>
        <dbReference type="Pfam" id="PF02129"/>
    </source>
</evidence>
<reference evidence="2 3" key="1">
    <citation type="submission" date="2022-09" db="EMBL/GenBank/DDBJ databases">
        <authorList>
            <person name="Han X.L."/>
            <person name="Wang Q."/>
            <person name="Lu T."/>
        </authorList>
    </citation>
    <scope>NUCLEOTIDE SEQUENCE [LARGE SCALE GENOMIC DNA]</scope>
    <source>
        <strain evidence="2 3">WQ 127069</strain>
    </source>
</reference>